<proteinExistence type="predicted"/>
<reference evidence="1" key="1">
    <citation type="submission" date="2014-11" db="EMBL/GenBank/DDBJ databases">
        <authorList>
            <person name="Amaro Gonzalez C."/>
        </authorList>
    </citation>
    <scope>NUCLEOTIDE SEQUENCE</scope>
</reference>
<reference evidence="1" key="2">
    <citation type="journal article" date="2015" name="Fish Shellfish Immunol.">
        <title>Early steps in the European eel (Anguilla anguilla)-Vibrio vulnificus interaction in the gills: Role of the RtxA13 toxin.</title>
        <authorList>
            <person name="Callol A."/>
            <person name="Pajuelo D."/>
            <person name="Ebbesson L."/>
            <person name="Teles M."/>
            <person name="MacKenzie S."/>
            <person name="Amaro C."/>
        </authorList>
    </citation>
    <scope>NUCLEOTIDE SEQUENCE</scope>
</reference>
<dbReference type="EMBL" id="GBXM01063702">
    <property type="protein sequence ID" value="JAH44875.1"/>
    <property type="molecule type" value="Transcribed_RNA"/>
</dbReference>
<dbReference type="AlphaFoldDB" id="A0A0E9SW52"/>
<name>A0A0E9SW52_ANGAN</name>
<evidence type="ECO:0000313" key="1">
    <source>
        <dbReference type="EMBL" id="JAH44875.1"/>
    </source>
</evidence>
<sequence length="36" mass="4357">MMMKAHCRSNLYKNRTAYKMVKFNKRNQKVCSQCSK</sequence>
<accession>A0A0E9SW52</accession>
<organism evidence="1">
    <name type="scientific">Anguilla anguilla</name>
    <name type="common">European freshwater eel</name>
    <name type="synonym">Muraena anguilla</name>
    <dbReference type="NCBI Taxonomy" id="7936"/>
    <lineage>
        <taxon>Eukaryota</taxon>
        <taxon>Metazoa</taxon>
        <taxon>Chordata</taxon>
        <taxon>Craniata</taxon>
        <taxon>Vertebrata</taxon>
        <taxon>Euteleostomi</taxon>
        <taxon>Actinopterygii</taxon>
        <taxon>Neopterygii</taxon>
        <taxon>Teleostei</taxon>
        <taxon>Anguilliformes</taxon>
        <taxon>Anguillidae</taxon>
        <taxon>Anguilla</taxon>
    </lineage>
</organism>
<protein>
    <submittedName>
        <fullName evidence="1">Uncharacterized protein</fullName>
    </submittedName>
</protein>